<keyword evidence="2" id="KW-1185">Reference proteome</keyword>
<dbReference type="InterPro" id="IPR020115">
    <property type="entry name" value="Fin"/>
</dbReference>
<name>A0ABN1GDB0_9BACI</name>
<gene>
    <name evidence="1" type="primary">fin</name>
    <name evidence="1" type="ORF">GCM10009001_28140</name>
</gene>
<accession>A0ABN1GDB0</accession>
<dbReference type="EMBL" id="BAAADS010000018">
    <property type="protein sequence ID" value="GAA0609062.1"/>
    <property type="molecule type" value="Genomic_DNA"/>
</dbReference>
<evidence type="ECO:0000313" key="1">
    <source>
        <dbReference type="EMBL" id="GAA0609062.1"/>
    </source>
</evidence>
<dbReference type="RefSeq" id="WP_343814410.1">
    <property type="nucleotide sequence ID" value="NZ_BAAADS010000018.1"/>
</dbReference>
<dbReference type="Pfam" id="PF10955">
    <property type="entry name" value="Fin"/>
    <property type="match status" value="1"/>
</dbReference>
<dbReference type="Proteomes" id="UP001500866">
    <property type="component" value="Unassembled WGS sequence"/>
</dbReference>
<comment type="caution">
    <text evidence="1">The sequence shown here is derived from an EMBL/GenBank/DDBJ whole genome shotgun (WGS) entry which is preliminary data.</text>
</comment>
<proteinExistence type="predicted"/>
<protein>
    <submittedName>
        <fullName evidence="1">Anti-sigma-F factor Fin</fullName>
    </submittedName>
</protein>
<evidence type="ECO:0000313" key="2">
    <source>
        <dbReference type="Proteomes" id="UP001500866"/>
    </source>
</evidence>
<sequence>MAIVYTCKHCGNTIGRLDQRTVDSTMLGLDQLSSEDKQEMVHYQRNGDIHIQAICENCEDSLDSNPQYHELDFFIQ</sequence>
<reference evidence="1 2" key="1">
    <citation type="journal article" date="2019" name="Int. J. Syst. Evol. Microbiol.">
        <title>The Global Catalogue of Microorganisms (GCM) 10K type strain sequencing project: providing services to taxonomists for standard genome sequencing and annotation.</title>
        <authorList>
            <consortium name="The Broad Institute Genomics Platform"/>
            <consortium name="The Broad Institute Genome Sequencing Center for Infectious Disease"/>
            <person name="Wu L."/>
            <person name="Ma J."/>
        </authorList>
    </citation>
    <scope>NUCLEOTIDE SEQUENCE [LARGE SCALE GENOMIC DNA]</scope>
    <source>
        <strain evidence="1 2">JCM 15395</strain>
    </source>
</reference>
<organism evidence="1 2">
    <name type="scientific">Virgibacillus siamensis</name>
    <dbReference type="NCBI Taxonomy" id="480071"/>
    <lineage>
        <taxon>Bacteria</taxon>
        <taxon>Bacillati</taxon>
        <taxon>Bacillota</taxon>
        <taxon>Bacilli</taxon>
        <taxon>Bacillales</taxon>
        <taxon>Bacillaceae</taxon>
        <taxon>Virgibacillus</taxon>
    </lineage>
</organism>